<organism evidence="1 2">
    <name type="scientific">Nocardioides agariphilus</name>
    <dbReference type="NCBI Taxonomy" id="433664"/>
    <lineage>
        <taxon>Bacteria</taxon>
        <taxon>Bacillati</taxon>
        <taxon>Actinomycetota</taxon>
        <taxon>Actinomycetes</taxon>
        <taxon>Propionibacteriales</taxon>
        <taxon>Nocardioidaceae</taxon>
        <taxon>Nocardioides</taxon>
    </lineage>
</organism>
<dbReference type="AlphaFoldDB" id="A0A930YHV4"/>
<protein>
    <submittedName>
        <fullName evidence="1">Uncharacterized protein</fullName>
    </submittedName>
</protein>
<accession>A0A930YHV4</accession>
<comment type="caution">
    <text evidence="1">The sequence shown here is derived from an EMBL/GenBank/DDBJ whole genome shotgun (WGS) entry which is preliminary data.</text>
</comment>
<reference evidence="1" key="1">
    <citation type="submission" date="2020-11" db="EMBL/GenBank/DDBJ databases">
        <title>Nocardioides cynanchi sp. nov., isolated from soil of rhizosphere of Cynanchum wilfordii.</title>
        <authorList>
            <person name="Lee J.-S."/>
            <person name="Suh M.K."/>
            <person name="Kim J.-S."/>
        </authorList>
    </citation>
    <scope>NUCLEOTIDE SEQUENCE</scope>
    <source>
        <strain evidence="1">KCTC 19276</strain>
    </source>
</reference>
<proteinExistence type="predicted"/>
<keyword evidence="2" id="KW-1185">Reference proteome</keyword>
<sequence>MEEPVSARDQALLRRLVLQHKADERRRRFPAVLHLGGPGRPETGRVVEEDSLDDALRAELLSALLRRAAGTSPMAWLTRSGDLEVQDVDLAWLRAVASLDGEAGRDLRYVVVTRRGWRDPRSDVGRTWVRLRQR</sequence>
<dbReference type="Proteomes" id="UP000660668">
    <property type="component" value="Unassembled WGS sequence"/>
</dbReference>
<dbReference type="EMBL" id="JADKPO010000006">
    <property type="protein sequence ID" value="MBF4767413.1"/>
    <property type="molecule type" value="Genomic_DNA"/>
</dbReference>
<name>A0A930YHV4_9ACTN</name>
<gene>
    <name evidence="1" type="ORF">ISU10_06495</name>
</gene>
<evidence type="ECO:0000313" key="1">
    <source>
        <dbReference type="EMBL" id="MBF4767413.1"/>
    </source>
</evidence>
<evidence type="ECO:0000313" key="2">
    <source>
        <dbReference type="Proteomes" id="UP000660668"/>
    </source>
</evidence>